<reference evidence="2 3" key="2">
    <citation type="journal article" date="2021" name="Genomics">
        <title>High-quality reference genome for Clonorchis sinensis.</title>
        <authorList>
            <person name="Young N.D."/>
            <person name="Stroehlein A.J."/>
            <person name="Kinkar L."/>
            <person name="Wang T."/>
            <person name="Sohn W.M."/>
            <person name="Chang B.C.H."/>
            <person name="Kaur P."/>
            <person name="Weisz D."/>
            <person name="Dudchenko O."/>
            <person name="Aiden E.L."/>
            <person name="Korhonen P.K."/>
            <person name="Gasser R.B."/>
        </authorList>
    </citation>
    <scope>NUCLEOTIDE SEQUENCE [LARGE SCALE GENOMIC DNA]</scope>
    <source>
        <strain evidence="2">Cs-k2</strain>
    </source>
</reference>
<feature type="region of interest" description="Disordered" evidence="1">
    <location>
        <begin position="74"/>
        <end position="110"/>
    </location>
</feature>
<evidence type="ECO:0000313" key="3">
    <source>
        <dbReference type="Proteomes" id="UP000286415"/>
    </source>
</evidence>
<dbReference type="EMBL" id="NIRI02000056">
    <property type="protein sequence ID" value="KAG5444627.1"/>
    <property type="molecule type" value="Genomic_DNA"/>
</dbReference>
<organism evidence="2 3">
    <name type="scientific">Clonorchis sinensis</name>
    <name type="common">Chinese liver fluke</name>
    <dbReference type="NCBI Taxonomy" id="79923"/>
    <lineage>
        <taxon>Eukaryota</taxon>
        <taxon>Metazoa</taxon>
        <taxon>Spiralia</taxon>
        <taxon>Lophotrochozoa</taxon>
        <taxon>Platyhelminthes</taxon>
        <taxon>Trematoda</taxon>
        <taxon>Digenea</taxon>
        <taxon>Opisthorchiida</taxon>
        <taxon>Opisthorchiata</taxon>
        <taxon>Opisthorchiidae</taxon>
        <taxon>Clonorchis</taxon>
    </lineage>
</organism>
<dbReference type="InParanoid" id="A0A419PKY6"/>
<evidence type="ECO:0000256" key="1">
    <source>
        <dbReference type="SAM" id="MobiDB-lite"/>
    </source>
</evidence>
<comment type="caution">
    <text evidence="2">The sequence shown here is derived from an EMBL/GenBank/DDBJ whole genome shotgun (WGS) entry which is preliminary data.</text>
</comment>
<dbReference type="Proteomes" id="UP000286415">
    <property type="component" value="Unassembled WGS sequence"/>
</dbReference>
<keyword evidence="3" id="KW-1185">Reference proteome</keyword>
<gene>
    <name evidence="2" type="ORF">CSKR_100733</name>
</gene>
<accession>A0A419PKY6</accession>
<sequence>MLIHTGLLYSSQREQLLQSKQIYTTRNAHLGAENFLKKYSDYSNTMLESVSEIEEPFGLSINLFLKTQCQQGDASKRSPPLADNVAENSSTAHDRFRPSSGSSGTFSRLETSKAGDSAGFQISKWSKWNRRCGSDYSVPRCCLAIRILSQILCSRTLIVLLSRSGSPGSIRAHVQPRIEHTQNRLSHRPSRGATSRVVLLAAYSRASSSVRTDDSVRFALMLAEKAARHPMLTSSGISKSIFKLRHPVYMSDFNVHTQKQTGQQAAHSLTVDLLDINVSCLAETRIQDASTVVEPAAHLWLLRQDGQNDSCLFGYPLIVASVRFAWKHPWRSLTSKSLIVVCLSCLLTSQLTVSLHHQKQLLGHLECFVVMS</sequence>
<dbReference type="AlphaFoldDB" id="A0A419PKY6"/>
<reference evidence="2 3" key="1">
    <citation type="journal article" date="2018" name="Biotechnol. Adv.">
        <title>Improved genomic resources and new bioinformatic workflow for the carcinogenic parasite Clonorchis sinensis: Biotechnological implications.</title>
        <authorList>
            <person name="Wang D."/>
            <person name="Korhonen P.K."/>
            <person name="Gasser R.B."/>
            <person name="Young N.D."/>
        </authorList>
    </citation>
    <scope>NUCLEOTIDE SEQUENCE [LARGE SCALE GENOMIC DNA]</scope>
    <source>
        <strain evidence="2">Cs-k2</strain>
    </source>
</reference>
<feature type="compositionally biased region" description="Polar residues" evidence="1">
    <location>
        <begin position="99"/>
        <end position="109"/>
    </location>
</feature>
<protein>
    <submittedName>
        <fullName evidence="2">Uncharacterized protein</fullName>
    </submittedName>
</protein>
<proteinExistence type="predicted"/>
<name>A0A419PKY6_CLOSI</name>
<evidence type="ECO:0000313" key="2">
    <source>
        <dbReference type="EMBL" id="KAG5444627.1"/>
    </source>
</evidence>